<reference evidence="3 4" key="1">
    <citation type="submission" date="2024-09" db="EMBL/GenBank/DDBJ databases">
        <authorList>
            <person name="Sun Q."/>
            <person name="Mori K."/>
        </authorList>
    </citation>
    <scope>NUCLEOTIDE SEQUENCE [LARGE SCALE GENOMIC DNA]</scope>
    <source>
        <strain evidence="3 4">CCM 7957</strain>
    </source>
</reference>
<comment type="caution">
    <text evidence="3">The sequence shown here is derived from an EMBL/GenBank/DDBJ whole genome shotgun (WGS) entry which is preliminary data.</text>
</comment>
<dbReference type="InterPro" id="IPR050789">
    <property type="entry name" value="Diverse_Enzym_Activities"/>
</dbReference>
<evidence type="ECO:0000313" key="4">
    <source>
        <dbReference type="Proteomes" id="UP001589783"/>
    </source>
</evidence>
<proteinExistence type="predicted"/>
<sequence length="420" mass="44992">MKAIDQEWPGRVHAPDSLDPDRLDALTDIGDEAGSSADRQGAERIWAAARHWYQAGTQPGIAVCVRRRGEVILDRAIGHARGNGPDDEPSAIKVPLRTDTPVCVFSAAKAMAATVLHLLIERGDLRLDTRVDDLLPGYRAHGKGRTTVDHVLTHRAGVPIPTGPRPDLRRSEDSEYTRAMLADLRPIYPPGAVHFYHALTWGPLVREIVAAATGSSIRDILDAEILAPLGFRWTNFGVSTDDVARVAPSYVTGPPNSAAVDAAFTRVIGGSMAQIVPMANKAPFLTGVVPSSNAVSTAHELSRFAQLLLDGGELDGVRVLWPSTLRAATRPRRRLRPDVATGGVPLRWGTGYMLGSRRFGPFGRDAPAAFGHTGLTQIAMWADPERDLAAAVISTGKPSGHPEAGRYAALLDTVNAALAR</sequence>
<evidence type="ECO:0000256" key="1">
    <source>
        <dbReference type="SAM" id="MobiDB-lite"/>
    </source>
</evidence>
<dbReference type="SUPFAM" id="SSF56601">
    <property type="entry name" value="beta-lactamase/transpeptidase-like"/>
    <property type="match status" value="1"/>
</dbReference>
<feature type="compositionally biased region" description="Basic and acidic residues" evidence="1">
    <location>
        <begin position="1"/>
        <end position="25"/>
    </location>
</feature>
<organism evidence="3 4">
    <name type="scientific">Gordonia phosphorivorans</name>
    <dbReference type="NCBI Taxonomy" id="1056982"/>
    <lineage>
        <taxon>Bacteria</taxon>
        <taxon>Bacillati</taxon>
        <taxon>Actinomycetota</taxon>
        <taxon>Actinomycetes</taxon>
        <taxon>Mycobacteriales</taxon>
        <taxon>Gordoniaceae</taxon>
        <taxon>Gordonia</taxon>
    </lineage>
</organism>
<dbReference type="EMBL" id="JBHLWV010000022">
    <property type="protein sequence ID" value="MFC0315725.1"/>
    <property type="molecule type" value="Genomic_DNA"/>
</dbReference>
<dbReference type="Gene3D" id="3.40.710.10">
    <property type="entry name" value="DD-peptidase/beta-lactamase superfamily"/>
    <property type="match status" value="1"/>
</dbReference>
<evidence type="ECO:0000259" key="2">
    <source>
        <dbReference type="Pfam" id="PF00144"/>
    </source>
</evidence>
<dbReference type="Pfam" id="PF00144">
    <property type="entry name" value="Beta-lactamase"/>
    <property type="match status" value="1"/>
</dbReference>
<dbReference type="GO" id="GO:0016787">
    <property type="term" value="F:hydrolase activity"/>
    <property type="evidence" value="ECO:0007669"/>
    <property type="project" value="UniProtKB-KW"/>
</dbReference>
<dbReference type="PANTHER" id="PTHR43283">
    <property type="entry name" value="BETA-LACTAMASE-RELATED"/>
    <property type="match status" value="1"/>
</dbReference>
<keyword evidence="3" id="KW-0378">Hydrolase</keyword>
<gene>
    <name evidence="3" type="ORF">ACFFJD_12785</name>
</gene>
<dbReference type="PANTHER" id="PTHR43283:SF3">
    <property type="entry name" value="BETA-LACTAMASE FAMILY PROTEIN (AFU_ORTHOLOGUE AFUA_5G07500)"/>
    <property type="match status" value="1"/>
</dbReference>
<keyword evidence="4" id="KW-1185">Reference proteome</keyword>
<feature type="region of interest" description="Disordered" evidence="1">
    <location>
        <begin position="1"/>
        <end position="38"/>
    </location>
</feature>
<dbReference type="InterPro" id="IPR012338">
    <property type="entry name" value="Beta-lactam/transpept-like"/>
</dbReference>
<accession>A0ABV6HA14</accession>
<dbReference type="InterPro" id="IPR001466">
    <property type="entry name" value="Beta-lactam-related"/>
</dbReference>
<evidence type="ECO:0000313" key="3">
    <source>
        <dbReference type="EMBL" id="MFC0315725.1"/>
    </source>
</evidence>
<name>A0ABV6HA14_9ACTN</name>
<dbReference type="RefSeq" id="WP_382364715.1">
    <property type="nucleotide sequence ID" value="NZ_JBHLWV010000022.1"/>
</dbReference>
<feature type="domain" description="Beta-lactamase-related" evidence="2">
    <location>
        <begin position="54"/>
        <end position="412"/>
    </location>
</feature>
<dbReference type="Proteomes" id="UP001589783">
    <property type="component" value="Unassembled WGS sequence"/>
</dbReference>
<protein>
    <submittedName>
        <fullName evidence="3">Serine hydrolase</fullName>
    </submittedName>
</protein>